<dbReference type="PANTHER" id="PTHR43649">
    <property type="entry name" value="ARABINOSE-BINDING PROTEIN-RELATED"/>
    <property type="match status" value="1"/>
</dbReference>
<evidence type="ECO:0000313" key="9">
    <source>
        <dbReference type="Proteomes" id="UP000245202"/>
    </source>
</evidence>
<dbReference type="InterPro" id="IPR050490">
    <property type="entry name" value="Bact_solute-bd_prot1"/>
</dbReference>
<dbReference type="Gene3D" id="3.40.190.10">
    <property type="entry name" value="Periplasmic binding protein-like II"/>
    <property type="match status" value="2"/>
</dbReference>
<dbReference type="Proteomes" id="UP000245202">
    <property type="component" value="Unassembled WGS sequence"/>
</dbReference>
<keyword evidence="5" id="KW-0449">Lipoprotein</keyword>
<evidence type="ECO:0000256" key="5">
    <source>
        <dbReference type="ARBA" id="ARBA00023288"/>
    </source>
</evidence>
<keyword evidence="4" id="KW-0564">Palmitate</keyword>
<dbReference type="PROSITE" id="PS51257">
    <property type="entry name" value="PROKAR_LIPOPROTEIN"/>
    <property type="match status" value="1"/>
</dbReference>
<evidence type="ECO:0000313" key="8">
    <source>
        <dbReference type="EMBL" id="GBG10018.1"/>
    </source>
</evidence>
<comment type="caution">
    <text evidence="8">The sequence shown here is derived from an EMBL/GenBank/DDBJ whole genome shotgun (WGS) entry which is preliminary data.</text>
</comment>
<evidence type="ECO:0000256" key="1">
    <source>
        <dbReference type="ARBA" id="ARBA00022475"/>
    </source>
</evidence>
<keyword evidence="2 7" id="KW-0732">Signal</keyword>
<dbReference type="RefSeq" id="WP_108994603.1">
    <property type="nucleotide sequence ID" value="NZ_BDQX01000286.1"/>
</dbReference>
<organism evidence="8 9">
    <name type="scientific">Paenibacillus agaridevorans</name>
    <dbReference type="NCBI Taxonomy" id="171404"/>
    <lineage>
        <taxon>Bacteria</taxon>
        <taxon>Bacillati</taxon>
        <taxon>Bacillota</taxon>
        <taxon>Bacilli</taxon>
        <taxon>Bacillales</taxon>
        <taxon>Paenibacillaceae</taxon>
        <taxon>Paenibacillus</taxon>
    </lineage>
</organism>
<dbReference type="Pfam" id="PF13416">
    <property type="entry name" value="SBP_bac_8"/>
    <property type="match status" value="1"/>
</dbReference>
<dbReference type="SUPFAM" id="SSF53850">
    <property type="entry name" value="Periplasmic binding protein-like II"/>
    <property type="match status" value="1"/>
</dbReference>
<keyword evidence="9" id="KW-1185">Reference proteome</keyword>
<accession>A0A2R5EY90</accession>
<dbReference type="EMBL" id="BDQX01000286">
    <property type="protein sequence ID" value="GBG10018.1"/>
    <property type="molecule type" value="Genomic_DNA"/>
</dbReference>
<sequence length="517" mass="56614">MTKPFKLISTIAMSALLVSVMAACSGNNGTANNESGSTNAPKTGSEATAKPDAPKPALKRLNVWAGEDYNVYPVAKLLEENTGYKMQTDMLPQDKWAEKLNLIMSSGEAYDIVTSYSDMALYSDYAQKGALVDLGPLIEEFGPNIKAALKPESIEALKVNGKLYAIPTTVTYEINSSILIRTDWLEKLDLSMPTTTDELTNVLTQFKEKDPGGNGDRNVPLTIKGDQSIIDNIVGAFGMPNAWNDVDGQLVPRVLDPSYKDYVAYTGSLYKNGLIDREFVANKDATAKEKFASGVAGAIVVHWADIPALSESLAKTKPEATFAFVPPLKGPNGEFGFAANAGFDRLSYIPKSSKHPEEAIKWINASLEPETFKNMAIGVEGTHYKVVDGAYEPIQPIFTDERNLANNFMAGTDETNYPQYWQARVRKNPVMFEAFDFLNNQQPAEAKVTNLLGLAPYMQQYAKNNQQLNTMIGDYTVKLIAGAESIDGLEDFQKKYMAAGGEASSKEVNEWYATLAK</sequence>
<dbReference type="InterPro" id="IPR006059">
    <property type="entry name" value="SBP"/>
</dbReference>
<feature type="region of interest" description="Disordered" evidence="6">
    <location>
        <begin position="29"/>
        <end position="53"/>
    </location>
</feature>
<evidence type="ECO:0000256" key="6">
    <source>
        <dbReference type="SAM" id="MobiDB-lite"/>
    </source>
</evidence>
<evidence type="ECO:0000256" key="4">
    <source>
        <dbReference type="ARBA" id="ARBA00023139"/>
    </source>
</evidence>
<protein>
    <submittedName>
        <fullName evidence="8">ABC transporter substrate-binding protein</fullName>
    </submittedName>
</protein>
<evidence type="ECO:0000256" key="3">
    <source>
        <dbReference type="ARBA" id="ARBA00023136"/>
    </source>
</evidence>
<keyword evidence="1" id="KW-1003">Cell membrane</keyword>
<reference evidence="8 9" key="1">
    <citation type="submission" date="2017-08" db="EMBL/GenBank/DDBJ databases">
        <title>Substantial Increase in Enzyme Production by Combined Drug-Resistance Mutations in Paenibacillus agaridevorans.</title>
        <authorList>
            <person name="Tanaka Y."/>
            <person name="Funane K."/>
            <person name="Hosaka T."/>
            <person name="Shiwa Y."/>
            <person name="Fujita N."/>
            <person name="Miyazaki T."/>
            <person name="Yoshikawa H."/>
            <person name="Murakami K."/>
            <person name="Kasahara K."/>
            <person name="Inaoka T."/>
            <person name="Hiraga Y."/>
            <person name="Ochi K."/>
        </authorList>
    </citation>
    <scope>NUCLEOTIDE SEQUENCE [LARGE SCALE GENOMIC DNA]</scope>
    <source>
        <strain evidence="8 9">T-3040</strain>
    </source>
</reference>
<evidence type="ECO:0000256" key="7">
    <source>
        <dbReference type="SAM" id="SignalP"/>
    </source>
</evidence>
<feature type="signal peptide" evidence="7">
    <location>
        <begin position="1"/>
        <end position="22"/>
    </location>
</feature>
<dbReference type="PANTHER" id="PTHR43649:SF33">
    <property type="entry name" value="POLYGALACTURONAN_RHAMNOGALACTURONAN-BINDING PROTEIN YTCQ"/>
    <property type="match status" value="1"/>
</dbReference>
<dbReference type="CDD" id="cd13580">
    <property type="entry name" value="PBP2_AlgQ_like_1"/>
    <property type="match status" value="1"/>
</dbReference>
<feature type="chain" id="PRO_5038995622" evidence="7">
    <location>
        <begin position="23"/>
        <end position="517"/>
    </location>
</feature>
<gene>
    <name evidence="8" type="ORF">PAT3040_04714</name>
</gene>
<keyword evidence="3" id="KW-0472">Membrane</keyword>
<proteinExistence type="predicted"/>
<feature type="compositionally biased region" description="Polar residues" evidence="6">
    <location>
        <begin position="29"/>
        <end position="46"/>
    </location>
</feature>
<name>A0A2R5EY90_9BACL</name>
<dbReference type="AlphaFoldDB" id="A0A2R5EY90"/>
<evidence type="ECO:0000256" key="2">
    <source>
        <dbReference type="ARBA" id="ARBA00022729"/>
    </source>
</evidence>